<feature type="signal peptide" evidence="1">
    <location>
        <begin position="1"/>
        <end position="19"/>
    </location>
</feature>
<keyword evidence="1" id="KW-0732">Signal</keyword>
<feature type="chain" id="PRO_5015351115" description="Alginate export domain-containing protein" evidence="1">
    <location>
        <begin position="20"/>
        <end position="417"/>
    </location>
</feature>
<dbReference type="KEGG" id="grs:C7S20_04830"/>
<evidence type="ECO:0000259" key="2">
    <source>
        <dbReference type="Pfam" id="PF13372"/>
    </source>
</evidence>
<name>A0A2R3Z323_9FLAO</name>
<dbReference type="OrthoDB" id="1070463at2"/>
<dbReference type="Gene3D" id="2.40.160.100">
    <property type="match status" value="1"/>
</dbReference>
<dbReference type="AlphaFoldDB" id="A0A2R3Z323"/>
<dbReference type="Pfam" id="PF13372">
    <property type="entry name" value="Alginate_exp"/>
    <property type="match status" value="1"/>
</dbReference>
<gene>
    <name evidence="3" type="ORF">C7S20_04830</name>
</gene>
<organism evidence="3 4">
    <name type="scientific">Christiangramia fulva</name>
    <dbReference type="NCBI Taxonomy" id="2126553"/>
    <lineage>
        <taxon>Bacteria</taxon>
        <taxon>Pseudomonadati</taxon>
        <taxon>Bacteroidota</taxon>
        <taxon>Flavobacteriia</taxon>
        <taxon>Flavobacteriales</taxon>
        <taxon>Flavobacteriaceae</taxon>
        <taxon>Christiangramia</taxon>
    </lineage>
</organism>
<evidence type="ECO:0000256" key="1">
    <source>
        <dbReference type="SAM" id="SignalP"/>
    </source>
</evidence>
<dbReference type="RefSeq" id="WP_107011417.1">
    <property type="nucleotide sequence ID" value="NZ_CP028136.1"/>
</dbReference>
<reference evidence="4" key="1">
    <citation type="submission" date="2018-03" db="EMBL/GenBank/DDBJ databases">
        <title>Gramella fulva sp. nov., isolated from a dry surface of tidal flat.</title>
        <authorList>
            <person name="Hwang S.H."/>
            <person name="Hwang W.M."/>
            <person name="Kang K."/>
            <person name="Ahn T.-Y."/>
        </authorList>
    </citation>
    <scope>NUCLEOTIDE SEQUENCE [LARGE SCALE GENOMIC DNA]</scope>
    <source>
        <strain evidence="4">SH35</strain>
    </source>
</reference>
<accession>A0A2R3Z323</accession>
<dbReference type="EMBL" id="CP028136">
    <property type="protein sequence ID" value="AVR44639.1"/>
    <property type="molecule type" value="Genomic_DNA"/>
</dbReference>
<proteinExistence type="predicted"/>
<protein>
    <recommendedName>
        <fullName evidence="2">Alginate export domain-containing protein</fullName>
    </recommendedName>
</protein>
<feature type="domain" description="Alginate export" evidence="2">
    <location>
        <begin position="26"/>
        <end position="383"/>
    </location>
</feature>
<keyword evidence="4" id="KW-1185">Reference proteome</keyword>
<sequence>MKKIIFLAFFGMLSQLNFAQEFSADLQLRPRYEFRNGYKTLLNDAQEPANFVSQRSRLNLDFAEEKLKLKFSLQNIRVWGDVSTLNVSDKNGVQVFEAYGQYAFNDRWSFKAGRQVISYDNQRIFGEVDWAQQARSHDALVFSFKNAEKQQLDLGAAINAEGEDLVRKPYELNNYKNFQYAWYHLDFATSAISFLALNTGFEYMNALQQTHTDYLQTFGSYFSFKGTKIFGDLAAYAQTGQRNGLDAEAFYAGANLNYAFNSSWAAGLGAEYLSGKDSDDTSGKIKSFEPLFGTNHAFNGYMDYFYVGNHLNSVGLLDAYAKINFATDKWKFSALPHAFYAPAQLSDNNGNEMQNYLGTEIDLVAGYKLYKDLSLAFGYSQMFGTNSLEVLKGGDAGNVQNWSWLMLNFHPLLFHIK</sequence>
<evidence type="ECO:0000313" key="3">
    <source>
        <dbReference type="EMBL" id="AVR44639.1"/>
    </source>
</evidence>
<dbReference type="InterPro" id="IPR025388">
    <property type="entry name" value="Alginate_export_dom"/>
</dbReference>
<dbReference type="Proteomes" id="UP000241507">
    <property type="component" value="Chromosome"/>
</dbReference>
<evidence type="ECO:0000313" key="4">
    <source>
        <dbReference type="Proteomes" id="UP000241507"/>
    </source>
</evidence>
<dbReference type="InterPro" id="IPR053728">
    <property type="entry name" value="Alginate_Permeability_Chnl"/>
</dbReference>